<comment type="similarity">
    <text evidence="6">Belongs to the L2HGDH family.</text>
</comment>
<dbReference type="GO" id="GO:0047545">
    <property type="term" value="F:(S)-2-hydroxyglutarate dehydrogenase activity"/>
    <property type="evidence" value="ECO:0007669"/>
    <property type="project" value="UniProtKB-EC"/>
</dbReference>
<dbReference type="Proteomes" id="UP000245768">
    <property type="component" value="Unassembled WGS sequence"/>
</dbReference>
<name>A0A316YWP3_9BASI</name>
<dbReference type="Gene3D" id="3.30.9.10">
    <property type="entry name" value="D-Amino Acid Oxidase, subunit A, domain 2"/>
    <property type="match status" value="1"/>
</dbReference>
<dbReference type="InterPro" id="IPR036188">
    <property type="entry name" value="FAD/NAD-bd_sf"/>
</dbReference>
<protein>
    <recommendedName>
        <fullName evidence="8">L-2-hydroxyglutarate dehydrogenase, mitochondrial</fullName>
        <ecNumber evidence="7">1.1.99.2</ecNumber>
    </recommendedName>
</protein>
<evidence type="ECO:0000256" key="4">
    <source>
        <dbReference type="ARBA" id="ARBA00023002"/>
    </source>
</evidence>
<accession>A0A316YWP3</accession>
<evidence type="ECO:0000256" key="2">
    <source>
        <dbReference type="ARBA" id="ARBA00022630"/>
    </source>
</evidence>
<dbReference type="InParanoid" id="A0A316YWP3"/>
<keyword evidence="3" id="KW-0274">FAD</keyword>
<dbReference type="GeneID" id="37045308"/>
<evidence type="ECO:0000256" key="7">
    <source>
        <dbReference type="ARBA" id="ARBA00038878"/>
    </source>
</evidence>
<dbReference type="PANTHER" id="PTHR43104:SF4">
    <property type="entry name" value="L-2-HYDROXYGLUTARATE DEHYDROGENASE, MITOCHONDRIAL"/>
    <property type="match status" value="1"/>
</dbReference>
<proteinExistence type="inferred from homology"/>
<dbReference type="EMBL" id="KZ819634">
    <property type="protein sequence ID" value="PWN93950.1"/>
    <property type="molecule type" value="Genomic_DNA"/>
</dbReference>
<evidence type="ECO:0000313" key="12">
    <source>
        <dbReference type="Proteomes" id="UP000245768"/>
    </source>
</evidence>
<evidence type="ECO:0000313" key="11">
    <source>
        <dbReference type="EMBL" id="PWN93950.1"/>
    </source>
</evidence>
<evidence type="ECO:0000256" key="3">
    <source>
        <dbReference type="ARBA" id="ARBA00022827"/>
    </source>
</evidence>
<dbReference type="EC" id="1.1.99.2" evidence="7"/>
<evidence type="ECO:0000256" key="1">
    <source>
        <dbReference type="ARBA" id="ARBA00001974"/>
    </source>
</evidence>
<dbReference type="PANTHER" id="PTHR43104">
    <property type="entry name" value="L-2-HYDROXYGLUTARATE DEHYDROGENASE, MITOCHONDRIAL"/>
    <property type="match status" value="1"/>
</dbReference>
<gene>
    <name evidence="11" type="ORF">FA10DRAFT_277633</name>
</gene>
<evidence type="ECO:0000256" key="8">
    <source>
        <dbReference type="ARBA" id="ARBA00041137"/>
    </source>
</evidence>
<dbReference type="AlphaFoldDB" id="A0A316YWP3"/>
<keyword evidence="4" id="KW-0560">Oxidoreductase</keyword>
<keyword evidence="2" id="KW-0285">Flavoprotein</keyword>
<dbReference type="InterPro" id="IPR006076">
    <property type="entry name" value="FAD-dep_OxRdtase"/>
</dbReference>
<organism evidence="11 12">
    <name type="scientific">Acaromyces ingoldii</name>
    <dbReference type="NCBI Taxonomy" id="215250"/>
    <lineage>
        <taxon>Eukaryota</taxon>
        <taxon>Fungi</taxon>
        <taxon>Dikarya</taxon>
        <taxon>Basidiomycota</taxon>
        <taxon>Ustilaginomycotina</taxon>
        <taxon>Exobasidiomycetes</taxon>
        <taxon>Exobasidiales</taxon>
        <taxon>Cryptobasidiaceae</taxon>
        <taxon>Acaromyces</taxon>
    </lineage>
</organism>
<evidence type="ECO:0000256" key="6">
    <source>
        <dbReference type="ARBA" id="ARBA00037941"/>
    </source>
</evidence>
<dbReference type="Pfam" id="PF01266">
    <property type="entry name" value="DAO"/>
    <property type="match status" value="1"/>
</dbReference>
<comment type="cofactor">
    <cofactor evidence="1">
        <name>FAD</name>
        <dbReference type="ChEBI" id="CHEBI:57692"/>
    </cofactor>
</comment>
<sequence length="530" mass="57773">MSSILRFPQRISSPQNPPDIRVDHLIVGGGVVGLAVARALTRRWPDKTTFLVERHERVGEETSSRNSEVIHAGLYYPRESLKTNLCLRGRDLLYDYCRANKVPVKQLGKLVVGPPTSKEYLQGVLAHMRSLDQEKDQNWGSRVVDGKRSAPPLVLLSGKEARGIEPDLGEGVGWALHSPKTGIVNSHELMAKLEQDILNSEGAEIVYDTAVVGLAPSSASLRSTTGKRGGDGSEQGWIVQTKTEGQIDTLLAKVVINAAGLNGPAALNSLLRDGYLKGGREDRIGAWISKGNYASYSKSKGGVDRVSRLIYPIPDMGKSQKALGQHQGLGTHLTLDMDGNIRFGPDTDWLYPPNTSSDQMQDWWSSSLVALQPSPYSQSRLSEEERLDAMHASVSSFLPGVSRHGLSPDYAGLRPKLCAPGDGFRDFGILWHRSENLGMQTIWQEALTREVGKGDPFWQGPEIAQKERGGAMVTLCGIESPGLTSSLALAEIVLKLVGAKMWAEKVDDVNHPPRPKGARSEELGALENWA</sequence>
<dbReference type="RefSeq" id="XP_025381148.1">
    <property type="nucleotide sequence ID" value="XM_025523392.1"/>
</dbReference>
<feature type="domain" description="FAD dependent oxidoreductase" evidence="10">
    <location>
        <begin position="23"/>
        <end position="493"/>
    </location>
</feature>
<feature type="region of interest" description="Disordered" evidence="9">
    <location>
        <begin position="508"/>
        <end position="530"/>
    </location>
</feature>
<comment type="catalytic activity">
    <reaction evidence="5">
        <text>(S)-2-hydroxyglutarate + A = 2-oxoglutarate + AH2</text>
        <dbReference type="Rhea" id="RHEA:21252"/>
        <dbReference type="ChEBI" id="CHEBI:13193"/>
        <dbReference type="ChEBI" id="CHEBI:16782"/>
        <dbReference type="ChEBI" id="CHEBI:16810"/>
        <dbReference type="ChEBI" id="CHEBI:17499"/>
        <dbReference type="EC" id="1.1.99.2"/>
    </reaction>
</comment>
<evidence type="ECO:0000256" key="5">
    <source>
        <dbReference type="ARBA" id="ARBA00036066"/>
    </source>
</evidence>
<dbReference type="STRING" id="215250.A0A316YWP3"/>
<dbReference type="OrthoDB" id="498204at2759"/>
<evidence type="ECO:0000256" key="9">
    <source>
        <dbReference type="SAM" id="MobiDB-lite"/>
    </source>
</evidence>
<dbReference type="SUPFAM" id="SSF51905">
    <property type="entry name" value="FAD/NAD(P)-binding domain"/>
    <property type="match status" value="1"/>
</dbReference>
<keyword evidence="12" id="KW-1185">Reference proteome</keyword>
<reference evidence="11 12" key="1">
    <citation type="journal article" date="2018" name="Mol. Biol. Evol.">
        <title>Broad Genomic Sampling Reveals a Smut Pathogenic Ancestry of the Fungal Clade Ustilaginomycotina.</title>
        <authorList>
            <person name="Kijpornyongpan T."/>
            <person name="Mondo S.J."/>
            <person name="Barry K."/>
            <person name="Sandor L."/>
            <person name="Lee J."/>
            <person name="Lipzen A."/>
            <person name="Pangilinan J."/>
            <person name="LaButti K."/>
            <person name="Hainaut M."/>
            <person name="Henrissat B."/>
            <person name="Grigoriev I.V."/>
            <person name="Spatafora J.W."/>
            <person name="Aime M.C."/>
        </authorList>
    </citation>
    <scope>NUCLEOTIDE SEQUENCE [LARGE SCALE GENOMIC DNA]</scope>
    <source>
        <strain evidence="11 12">MCA 4198</strain>
    </source>
</reference>
<evidence type="ECO:0000259" key="10">
    <source>
        <dbReference type="Pfam" id="PF01266"/>
    </source>
</evidence>
<dbReference type="Gene3D" id="3.50.50.60">
    <property type="entry name" value="FAD/NAD(P)-binding domain"/>
    <property type="match status" value="1"/>
</dbReference>